<dbReference type="AlphaFoldDB" id="A0A0F9FJ80"/>
<protein>
    <submittedName>
        <fullName evidence="2">Uncharacterized protein</fullName>
    </submittedName>
</protein>
<dbReference type="EMBL" id="LAZR01023419">
    <property type="protein sequence ID" value="KKL78556.1"/>
    <property type="molecule type" value="Genomic_DNA"/>
</dbReference>
<keyword evidence="1" id="KW-0472">Membrane</keyword>
<comment type="caution">
    <text evidence="2">The sequence shown here is derived from an EMBL/GenBank/DDBJ whole genome shotgun (WGS) entry which is preliminary data.</text>
</comment>
<accession>A0A0F9FJ80</accession>
<name>A0A0F9FJ80_9ZZZZ</name>
<proteinExistence type="predicted"/>
<feature type="transmembrane region" description="Helical" evidence="1">
    <location>
        <begin position="63"/>
        <end position="81"/>
    </location>
</feature>
<evidence type="ECO:0000256" key="1">
    <source>
        <dbReference type="SAM" id="Phobius"/>
    </source>
</evidence>
<reference evidence="2" key="1">
    <citation type="journal article" date="2015" name="Nature">
        <title>Complex archaea that bridge the gap between prokaryotes and eukaryotes.</title>
        <authorList>
            <person name="Spang A."/>
            <person name="Saw J.H."/>
            <person name="Jorgensen S.L."/>
            <person name="Zaremba-Niedzwiedzka K."/>
            <person name="Martijn J."/>
            <person name="Lind A.E."/>
            <person name="van Eijk R."/>
            <person name="Schleper C."/>
            <person name="Guy L."/>
            <person name="Ettema T.J."/>
        </authorList>
    </citation>
    <scope>NUCLEOTIDE SEQUENCE</scope>
</reference>
<organism evidence="2">
    <name type="scientific">marine sediment metagenome</name>
    <dbReference type="NCBI Taxonomy" id="412755"/>
    <lineage>
        <taxon>unclassified sequences</taxon>
        <taxon>metagenomes</taxon>
        <taxon>ecological metagenomes</taxon>
    </lineage>
</organism>
<keyword evidence="1" id="KW-0812">Transmembrane</keyword>
<sequence length="84" mass="9160">MNQPERDALLVELKTTQKLLFKQNTEDHKAMLTQLEKVSGTVGGHDRAIAVLKDRQRPSKKSLGGYGAVVVGLVVALWKAFAGT</sequence>
<keyword evidence="1" id="KW-1133">Transmembrane helix</keyword>
<evidence type="ECO:0000313" key="2">
    <source>
        <dbReference type="EMBL" id="KKL78556.1"/>
    </source>
</evidence>
<gene>
    <name evidence="2" type="ORF">LCGC14_2023590</name>
</gene>